<dbReference type="EMBL" id="BMCU01000002">
    <property type="protein sequence ID" value="GGG09717.1"/>
    <property type="molecule type" value="Genomic_DNA"/>
</dbReference>
<dbReference type="Pfam" id="PF00877">
    <property type="entry name" value="NLPC_P60"/>
    <property type="match status" value="1"/>
</dbReference>
<evidence type="ECO:0000256" key="2">
    <source>
        <dbReference type="ARBA" id="ARBA00022670"/>
    </source>
</evidence>
<feature type="region of interest" description="Disordered" evidence="5">
    <location>
        <begin position="297"/>
        <end position="343"/>
    </location>
</feature>
<dbReference type="GO" id="GO:0008234">
    <property type="term" value="F:cysteine-type peptidase activity"/>
    <property type="evidence" value="ECO:0007669"/>
    <property type="project" value="UniProtKB-KW"/>
</dbReference>
<name>A0A917D5J1_9NOCA</name>
<dbReference type="PROSITE" id="PS51935">
    <property type="entry name" value="NLPC_P60"/>
    <property type="match status" value="1"/>
</dbReference>
<feature type="compositionally biased region" description="Basic and acidic residues" evidence="5">
    <location>
        <begin position="173"/>
        <end position="183"/>
    </location>
</feature>
<reference evidence="8" key="1">
    <citation type="journal article" date="2014" name="Int. J. Syst. Evol. Microbiol.">
        <title>Complete genome sequence of Corynebacterium casei LMG S-19264T (=DSM 44701T), isolated from a smear-ripened cheese.</title>
        <authorList>
            <consortium name="US DOE Joint Genome Institute (JGI-PGF)"/>
            <person name="Walter F."/>
            <person name="Albersmeier A."/>
            <person name="Kalinowski J."/>
            <person name="Ruckert C."/>
        </authorList>
    </citation>
    <scope>NUCLEOTIDE SEQUENCE</scope>
    <source>
        <strain evidence="8">CCM 7905</strain>
    </source>
</reference>
<evidence type="ECO:0000313" key="9">
    <source>
        <dbReference type="Proteomes" id="UP000654257"/>
    </source>
</evidence>
<evidence type="ECO:0000256" key="6">
    <source>
        <dbReference type="SAM" id="SignalP"/>
    </source>
</evidence>
<protein>
    <recommendedName>
        <fullName evidence="7">NlpC/P60 domain-containing protein</fullName>
    </recommendedName>
</protein>
<comment type="similarity">
    <text evidence="1">Belongs to the peptidase C40 family.</text>
</comment>
<feature type="compositionally biased region" description="Low complexity" evidence="5">
    <location>
        <begin position="311"/>
        <end position="338"/>
    </location>
</feature>
<keyword evidence="6" id="KW-0732">Signal</keyword>
<dbReference type="SUPFAM" id="SSF54001">
    <property type="entry name" value="Cysteine proteinases"/>
    <property type="match status" value="1"/>
</dbReference>
<feature type="region of interest" description="Disordered" evidence="5">
    <location>
        <begin position="20"/>
        <end position="39"/>
    </location>
</feature>
<evidence type="ECO:0000256" key="3">
    <source>
        <dbReference type="ARBA" id="ARBA00022801"/>
    </source>
</evidence>
<evidence type="ECO:0000256" key="1">
    <source>
        <dbReference type="ARBA" id="ARBA00007074"/>
    </source>
</evidence>
<dbReference type="InterPro" id="IPR051794">
    <property type="entry name" value="PG_Endopeptidase_C40"/>
</dbReference>
<feature type="compositionally biased region" description="Low complexity" evidence="5">
    <location>
        <begin position="205"/>
        <end position="225"/>
    </location>
</feature>
<accession>A0A917D5J1</accession>
<feature type="chain" id="PRO_5037041779" description="NlpC/P60 domain-containing protein" evidence="6">
    <location>
        <begin position="24"/>
        <end position="487"/>
    </location>
</feature>
<evidence type="ECO:0000256" key="5">
    <source>
        <dbReference type="SAM" id="MobiDB-lite"/>
    </source>
</evidence>
<feature type="domain" description="NlpC/P60" evidence="7">
    <location>
        <begin position="348"/>
        <end position="487"/>
    </location>
</feature>
<dbReference type="GO" id="GO:0006508">
    <property type="term" value="P:proteolysis"/>
    <property type="evidence" value="ECO:0007669"/>
    <property type="project" value="UniProtKB-KW"/>
</dbReference>
<keyword evidence="4" id="KW-0788">Thiol protease</keyword>
<dbReference type="PANTHER" id="PTHR47359:SF3">
    <property type="entry name" value="NLP_P60 DOMAIN-CONTAINING PROTEIN-RELATED"/>
    <property type="match status" value="1"/>
</dbReference>
<keyword evidence="3" id="KW-0378">Hydrolase</keyword>
<dbReference type="InterPro" id="IPR038765">
    <property type="entry name" value="Papain-like_cys_pep_sf"/>
</dbReference>
<dbReference type="Gene3D" id="3.90.1720.10">
    <property type="entry name" value="endopeptidase domain like (from Nostoc punctiforme)"/>
    <property type="match status" value="1"/>
</dbReference>
<dbReference type="AlphaFoldDB" id="A0A917D5J1"/>
<organism evidence="8 9">
    <name type="scientific">Rhodococcoides trifolii</name>
    <dbReference type="NCBI Taxonomy" id="908250"/>
    <lineage>
        <taxon>Bacteria</taxon>
        <taxon>Bacillati</taxon>
        <taxon>Actinomycetota</taxon>
        <taxon>Actinomycetes</taxon>
        <taxon>Mycobacteriales</taxon>
        <taxon>Nocardiaceae</taxon>
        <taxon>Rhodococcoides</taxon>
    </lineage>
</organism>
<feature type="compositionally biased region" description="Low complexity" evidence="5">
    <location>
        <begin position="184"/>
        <end position="197"/>
    </location>
</feature>
<gene>
    <name evidence="8" type="ORF">GCM10007304_24780</name>
</gene>
<dbReference type="Proteomes" id="UP000654257">
    <property type="component" value="Unassembled WGS sequence"/>
</dbReference>
<comment type="caution">
    <text evidence="8">The sequence shown here is derived from an EMBL/GenBank/DDBJ whole genome shotgun (WGS) entry which is preliminary data.</text>
</comment>
<reference evidence="8" key="2">
    <citation type="submission" date="2020-09" db="EMBL/GenBank/DDBJ databases">
        <authorList>
            <person name="Sun Q."/>
            <person name="Sedlacek I."/>
        </authorList>
    </citation>
    <scope>NUCLEOTIDE SEQUENCE</scope>
    <source>
        <strain evidence="8">CCM 7905</strain>
    </source>
</reference>
<feature type="region of interest" description="Disordered" evidence="5">
    <location>
        <begin position="173"/>
        <end position="248"/>
    </location>
</feature>
<proteinExistence type="inferred from homology"/>
<dbReference type="InterPro" id="IPR000064">
    <property type="entry name" value="NLP_P60_dom"/>
</dbReference>
<evidence type="ECO:0000256" key="4">
    <source>
        <dbReference type="ARBA" id="ARBA00022807"/>
    </source>
</evidence>
<keyword evidence="9" id="KW-1185">Reference proteome</keyword>
<keyword evidence="2" id="KW-0645">Protease</keyword>
<evidence type="ECO:0000313" key="8">
    <source>
        <dbReference type="EMBL" id="GGG09717.1"/>
    </source>
</evidence>
<sequence length="487" mass="50412">MQLLLGLSLVAAIVTATPNLASAVPPPPPNPSDSDLAAAGAAVDSQSGRVGQLIDLVASANQQLAALDDQVAIRREEVNKALVDLQNARDAADVAAALVSAAQQALADAGTMIASAQQKFDQFAVDDYVKGTGSASITSLLGAQGPQDVLDRAQILKLLASKQNSVLDNLQRARTDQANKDSTARASKQQADQAAADADAKKAEAQNAIDAAVSAQQEQAAQKASIEADRNTAQAELDQARSSAAGLEGQRDQYNHWDQQRQAEQAAIAAAQQAAKEAAAAAATRVAAETAANQLASSLAADERSHTDLDSSPTTTTTKPSTAKPSTAKPSTTKPSTTGKVDTSLTGSAAIELVVDRGMSQLGVQYSWGGGNANGPTKGIRDGGVADSYGDYNKVGFDCSGLMMYAFGGLGIKLAHYTGYQYTAGTQIPSAQMKRGDMIFYGPNASQHVALYLGDGKMLEAPQSGDVVKVSPVRYSGMTPYVVRMID</sequence>
<feature type="signal peptide" evidence="6">
    <location>
        <begin position="1"/>
        <end position="23"/>
    </location>
</feature>
<evidence type="ECO:0000259" key="7">
    <source>
        <dbReference type="PROSITE" id="PS51935"/>
    </source>
</evidence>
<dbReference type="PANTHER" id="PTHR47359">
    <property type="entry name" value="PEPTIDOGLYCAN DL-ENDOPEPTIDASE CWLO"/>
    <property type="match status" value="1"/>
</dbReference>